<dbReference type="GO" id="GO:0045490">
    <property type="term" value="P:pectin catabolic process"/>
    <property type="evidence" value="ECO:0007669"/>
    <property type="project" value="UniProtKB-UniRule"/>
</dbReference>
<dbReference type="Pfam" id="PF01095">
    <property type="entry name" value="Pectinesterase"/>
    <property type="match status" value="1"/>
</dbReference>
<dbReference type="GO" id="GO:0042545">
    <property type="term" value="P:cell wall modification"/>
    <property type="evidence" value="ECO:0007669"/>
    <property type="project" value="UniProtKB-UniRule"/>
</dbReference>
<dbReference type="PANTHER" id="PTHR31707">
    <property type="entry name" value="PECTINESTERASE"/>
    <property type="match status" value="1"/>
</dbReference>
<evidence type="ECO:0000256" key="2">
    <source>
        <dbReference type="ARBA" id="ARBA00006027"/>
    </source>
</evidence>
<evidence type="ECO:0000256" key="4">
    <source>
        <dbReference type="ARBA" id="ARBA00022801"/>
    </source>
</evidence>
<accession>A0A6J0M6M0</accession>
<feature type="chain" id="PRO_5027153524" description="Pectinesterase" evidence="7">
    <location>
        <begin position="24"/>
        <end position="359"/>
    </location>
</feature>
<evidence type="ECO:0000259" key="8">
    <source>
        <dbReference type="Pfam" id="PF01095"/>
    </source>
</evidence>
<evidence type="ECO:0000256" key="5">
    <source>
        <dbReference type="ARBA" id="ARBA00023085"/>
    </source>
</evidence>
<dbReference type="GO" id="GO:0030599">
    <property type="term" value="F:pectinesterase activity"/>
    <property type="evidence" value="ECO:0007669"/>
    <property type="project" value="UniProtKB-UniRule"/>
</dbReference>
<dbReference type="Gene3D" id="2.160.20.10">
    <property type="entry name" value="Single-stranded right-handed beta-helix, Pectin lyase-like"/>
    <property type="match status" value="1"/>
</dbReference>
<dbReference type="SUPFAM" id="SSF51126">
    <property type="entry name" value="Pectin lyase-like"/>
    <property type="match status" value="1"/>
</dbReference>
<proteinExistence type="inferred from homology"/>
<dbReference type="OrthoDB" id="2019149at2759"/>
<reference evidence="9" key="1">
    <citation type="journal article" date="2019" name="Database">
        <title>The radish genome database (RadishGD): an integrated information resource for radish genomics.</title>
        <authorList>
            <person name="Yu H.J."/>
            <person name="Baek S."/>
            <person name="Lee Y.J."/>
            <person name="Cho A."/>
            <person name="Mun J.H."/>
        </authorList>
    </citation>
    <scope>NUCLEOTIDE SEQUENCE [LARGE SCALE GENOMIC DNA]</scope>
    <source>
        <strain evidence="9">cv. WK10039</strain>
    </source>
</reference>
<dbReference type="AlphaFoldDB" id="A0A6J0M6M0"/>
<comment type="catalytic activity">
    <reaction evidence="7">
        <text>[(1-&gt;4)-alpha-D-galacturonosyl methyl ester](n) + n H2O = [(1-&gt;4)-alpha-D-galacturonosyl](n) + n methanol + n H(+)</text>
        <dbReference type="Rhea" id="RHEA:22380"/>
        <dbReference type="Rhea" id="RHEA-COMP:14570"/>
        <dbReference type="Rhea" id="RHEA-COMP:14573"/>
        <dbReference type="ChEBI" id="CHEBI:15377"/>
        <dbReference type="ChEBI" id="CHEBI:15378"/>
        <dbReference type="ChEBI" id="CHEBI:17790"/>
        <dbReference type="ChEBI" id="CHEBI:140522"/>
        <dbReference type="ChEBI" id="CHEBI:140523"/>
        <dbReference type="EC" id="3.1.1.11"/>
    </reaction>
</comment>
<dbReference type="InterPro" id="IPR011050">
    <property type="entry name" value="Pectin_lyase_fold/virulence"/>
</dbReference>
<dbReference type="Proteomes" id="UP000504610">
    <property type="component" value="Chromosome 2"/>
</dbReference>
<sequence length="359" mass="40091">MYFPSPKFSIFLVLITFTSLALAVDELPSWMDKNFLNNYEVLKSNADLVVAKDGSGDFLTIKEAIATAPEKSPKQFVIYIKAGVYSEIIEIGVTKTHITLVGDGRDSTILTGSLNQKDGVKTFLSATLAVDGDDFRAQDLCVKNTAGPAKEQAVALRVSAERVVIYRCRIDAYQDTLYAYKGKQYYRDTYITGTVDFIFGHGQAVFQYCEIVARKPIGGQANMITAQNRGNQDQKSAFTIQRCNITASADLIPFKTTVKTYLGRPWGVMATVVIMESFIDDHIDPAGWYPWNEDKERLSTLYYGEYNNYGPRANTSQRVKWKGFRAIQDPKEAARFTVGQLIDGELWLNSTGVPYESGL</sequence>
<keyword evidence="9" id="KW-1185">Reference proteome</keyword>
<evidence type="ECO:0000256" key="6">
    <source>
        <dbReference type="PROSITE-ProRule" id="PRU10040"/>
    </source>
</evidence>
<evidence type="ECO:0000256" key="7">
    <source>
        <dbReference type="RuleBase" id="RU000589"/>
    </source>
</evidence>
<comment type="similarity">
    <text evidence="2">In the N-terminal section; belongs to the PMEI family.</text>
</comment>
<evidence type="ECO:0000256" key="1">
    <source>
        <dbReference type="ARBA" id="ARBA00005184"/>
    </source>
</evidence>
<evidence type="ECO:0000313" key="9">
    <source>
        <dbReference type="Proteomes" id="UP000504610"/>
    </source>
</evidence>
<gene>
    <name evidence="10" type="primary">LOC108839478</name>
</gene>
<comment type="similarity">
    <text evidence="3">In the C-terminal section; belongs to the pectinesterase family.</text>
</comment>
<dbReference type="KEGG" id="rsz:108839478"/>
<dbReference type="UniPathway" id="UPA00545">
    <property type="reaction ID" value="UER00823"/>
</dbReference>
<protein>
    <recommendedName>
        <fullName evidence="7">Pectinesterase</fullName>
        <ecNumber evidence="7">3.1.1.11</ecNumber>
    </recommendedName>
</protein>
<feature type="signal peptide" evidence="7">
    <location>
        <begin position="1"/>
        <end position="23"/>
    </location>
</feature>
<dbReference type="InterPro" id="IPR033131">
    <property type="entry name" value="Pectinesterase_Asp_AS"/>
</dbReference>
<dbReference type="EC" id="3.1.1.11" evidence="7"/>
<comment type="pathway">
    <text evidence="1 7">Glycan metabolism; pectin degradation; 2-dehydro-3-deoxy-D-gluconate from pectin: step 1/5.</text>
</comment>
<organism evidence="9 10">
    <name type="scientific">Raphanus sativus</name>
    <name type="common">Radish</name>
    <name type="synonym">Raphanus raphanistrum var. sativus</name>
    <dbReference type="NCBI Taxonomy" id="3726"/>
    <lineage>
        <taxon>Eukaryota</taxon>
        <taxon>Viridiplantae</taxon>
        <taxon>Streptophyta</taxon>
        <taxon>Embryophyta</taxon>
        <taxon>Tracheophyta</taxon>
        <taxon>Spermatophyta</taxon>
        <taxon>Magnoliopsida</taxon>
        <taxon>eudicotyledons</taxon>
        <taxon>Gunneridae</taxon>
        <taxon>Pentapetalae</taxon>
        <taxon>rosids</taxon>
        <taxon>malvids</taxon>
        <taxon>Brassicales</taxon>
        <taxon>Brassicaceae</taxon>
        <taxon>Brassiceae</taxon>
        <taxon>Raphanus</taxon>
    </lineage>
</organism>
<dbReference type="PROSITE" id="PS00503">
    <property type="entry name" value="PECTINESTERASE_2"/>
    <property type="match status" value="1"/>
</dbReference>
<evidence type="ECO:0000256" key="3">
    <source>
        <dbReference type="ARBA" id="ARBA00007786"/>
    </source>
</evidence>
<name>A0A6J0M6M0_RAPSA</name>
<feature type="domain" description="Pectinesterase catalytic" evidence="8">
    <location>
        <begin position="47"/>
        <end position="345"/>
    </location>
</feature>
<evidence type="ECO:0000313" key="10">
    <source>
        <dbReference type="RefSeq" id="XP_018467734.1"/>
    </source>
</evidence>
<dbReference type="GeneID" id="108839478"/>
<dbReference type="FunFam" id="2.160.20.10:FF:000001">
    <property type="entry name" value="Pectinesterase"/>
    <property type="match status" value="1"/>
</dbReference>
<dbReference type="RefSeq" id="XP_018467734.1">
    <property type="nucleotide sequence ID" value="XM_018612232.1"/>
</dbReference>
<keyword evidence="7" id="KW-0732">Signal</keyword>
<dbReference type="InterPro" id="IPR012334">
    <property type="entry name" value="Pectin_lyas_fold"/>
</dbReference>
<reference evidence="10" key="2">
    <citation type="submission" date="2025-08" db="UniProtKB">
        <authorList>
            <consortium name="RefSeq"/>
        </authorList>
    </citation>
    <scope>IDENTIFICATION</scope>
    <source>
        <tissue evidence="10">Leaf</tissue>
    </source>
</reference>
<feature type="active site" evidence="6">
    <location>
        <position position="196"/>
    </location>
</feature>
<dbReference type="InterPro" id="IPR000070">
    <property type="entry name" value="Pectinesterase_cat"/>
</dbReference>
<keyword evidence="4 7" id="KW-0378">Hydrolase</keyword>
<keyword evidence="5 7" id="KW-0063">Aspartyl esterase</keyword>